<organism evidence="2 3">
    <name type="scientific">Burkholderia pseudomallei</name>
    <name type="common">Pseudomonas pseudomallei</name>
    <dbReference type="NCBI Taxonomy" id="28450"/>
    <lineage>
        <taxon>Bacteria</taxon>
        <taxon>Pseudomonadati</taxon>
        <taxon>Pseudomonadota</taxon>
        <taxon>Betaproteobacteria</taxon>
        <taxon>Burkholderiales</taxon>
        <taxon>Burkholderiaceae</taxon>
        <taxon>Burkholderia</taxon>
        <taxon>pseudomallei group</taxon>
    </lineage>
</organism>
<feature type="transmembrane region" description="Helical" evidence="1">
    <location>
        <begin position="19"/>
        <end position="36"/>
    </location>
</feature>
<protein>
    <submittedName>
        <fullName evidence="2">Uncharacterized protein</fullName>
    </submittedName>
</protein>
<reference evidence="2 3" key="1">
    <citation type="submission" date="2014-08" db="EMBL/GenBank/DDBJ databases">
        <authorList>
            <person name="Bunnell A."/>
            <person name="Chain P.S."/>
            <person name="Chertkov O."/>
            <person name="Currie B.J."/>
            <person name="Daligault H.E."/>
            <person name="Davenport K.W."/>
            <person name="Davis C."/>
            <person name="Gleasner C.D."/>
            <person name="Johnson S.L."/>
            <person name="Kaestli M."/>
            <person name="Koren S."/>
            <person name="Kunde Y.A."/>
            <person name="Mayo M."/>
            <person name="McMurry K.K."/>
            <person name="Price E.P."/>
            <person name="Reitenga K.G."/>
            <person name="Robison R."/>
            <person name="Rosovitz M.J."/>
            <person name="Sarovich D.S."/>
            <person name="Teshima H."/>
        </authorList>
    </citation>
    <scope>NUCLEOTIDE SEQUENCE [LARGE SCALE GENOMIC DNA]</scope>
    <source>
        <strain evidence="2 3">MSHR44</strain>
    </source>
</reference>
<keyword evidence="1" id="KW-0472">Membrane</keyword>
<name>A0AA40MFF0_BURPE</name>
<accession>A0AA40MFF0</accession>
<keyword evidence="1" id="KW-0812">Transmembrane</keyword>
<proteinExistence type="predicted"/>
<gene>
    <name evidence="2" type="ORF">Y036_6024</name>
</gene>
<dbReference type="Proteomes" id="UP000030475">
    <property type="component" value="Unassembled WGS sequence"/>
</dbReference>
<evidence type="ECO:0000256" key="1">
    <source>
        <dbReference type="SAM" id="Phobius"/>
    </source>
</evidence>
<dbReference type="AlphaFoldDB" id="A0AA40MFF0"/>
<keyword evidence="1" id="KW-1133">Transmembrane helix</keyword>
<evidence type="ECO:0000313" key="2">
    <source>
        <dbReference type="EMBL" id="KGX17158.1"/>
    </source>
</evidence>
<dbReference type="EMBL" id="JQIM01000007">
    <property type="protein sequence ID" value="KGX17158.1"/>
    <property type="molecule type" value="Genomic_DNA"/>
</dbReference>
<comment type="caution">
    <text evidence="2">The sequence shown here is derived from an EMBL/GenBank/DDBJ whole genome shotgun (WGS) entry which is preliminary data.</text>
</comment>
<sequence>MMVVVTQMSLDSEKSFDRIGFAVVLPIALFSVVLHLEEPPSVNGGFSLVRTISVKRRRAGWASYDGYSASSGR</sequence>
<evidence type="ECO:0000313" key="3">
    <source>
        <dbReference type="Proteomes" id="UP000030475"/>
    </source>
</evidence>